<dbReference type="GO" id="GO:0016020">
    <property type="term" value="C:membrane"/>
    <property type="evidence" value="ECO:0007669"/>
    <property type="project" value="UniProtKB-SubCell"/>
</dbReference>
<feature type="transmembrane region" description="Helical" evidence="3">
    <location>
        <begin position="276"/>
        <end position="296"/>
    </location>
</feature>
<feature type="transmembrane region" description="Helical" evidence="3">
    <location>
        <begin position="360"/>
        <end position="382"/>
    </location>
</feature>
<keyword evidence="3" id="KW-0812">Transmembrane</keyword>
<feature type="transmembrane region" description="Helical" evidence="3">
    <location>
        <begin position="238"/>
        <end position="256"/>
    </location>
</feature>
<evidence type="ECO:0000313" key="7">
    <source>
        <dbReference type="Proteomes" id="UP000094527"/>
    </source>
</evidence>
<dbReference type="InterPro" id="IPR036734">
    <property type="entry name" value="Neur_chan_lig-bd_sf"/>
</dbReference>
<keyword evidence="3" id="KW-1133">Transmembrane helix</keyword>
<evidence type="ECO:0000256" key="2">
    <source>
        <dbReference type="ARBA" id="ARBA00023136"/>
    </source>
</evidence>
<evidence type="ECO:0000256" key="3">
    <source>
        <dbReference type="SAM" id="Phobius"/>
    </source>
</evidence>
<keyword evidence="7" id="KW-1185">Reference proteome</keyword>
<keyword evidence="4" id="KW-0732">Signal</keyword>
<dbReference type="GO" id="GO:0005230">
    <property type="term" value="F:extracellular ligand-gated monoatomic ion channel activity"/>
    <property type="evidence" value="ECO:0007669"/>
    <property type="project" value="InterPro"/>
</dbReference>
<gene>
    <name evidence="6" type="ORF">Ocin01_15100</name>
</gene>
<organism evidence="6 7">
    <name type="scientific">Orchesella cincta</name>
    <name type="common">Springtail</name>
    <name type="synonym">Podura cincta</name>
    <dbReference type="NCBI Taxonomy" id="48709"/>
    <lineage>
        <taxon>Eukaryota</taxon>
        <taxon>Metazoa</taxon>
        <taxon>Ecdysozoa</taxon>
        <taxon>Arthropoda</taxon>
        <taxon>Hexapoda</taxon>
        <taxon>Collembola</taxon>
        <taxon>Entomobryomorpha</taxon>
        <taxon>Entomobryoidea</taxon>
        <taxon>Orchesellidae</taxon>
        <taxon>Orchesellinae</taxon>
        <taxon>Orchesella</taxon>
    </lineage>
</organism>
<dbReference type="AlphaFoldDB" id="A0A1D2MFD5"/>
<evidence type="ECO:0000256" key="1">
    <source>
        <dbReference type="ARBA" id="ARBA00004141"/>
    </source>
</evidence>
<dbReference type="Gene3D" id="1.20.58.390">
    <property type="entry name" value="Neurotransmitter-gated ion-channel transmembrane domain"/>
    <property type="match status" value="1"/>
</dbReference>
<keyword evidence="2 3" id="KW-0472">Membrane</keyword>
<feature type="transmembrane region" description="Helical" evidence="3">
    <location>
        <begin position="214"/>
        <end position="231"/>
    </location>
</feature>
<dbReference type="EMBL" id="LJIJ01001498">
    <property type="protein sequence ID" value="ODM91581.1"/>
    <property type="molecule type" value="Genomic_DNA"/>
</dbReference>
<dbReference type="PANTHER" id="PTHR18945">
    <property type="entry name" value="NEUROTRANSMITTER GATED ION CHANNEL"/>
    <property type="match status" value="1"/>
</dbReference>
<dbReference type="GO" id="GO:0004888">
    <property type="term" value="F:transmembrane signaling receptor activity"/>
    <property type="evidence" value="ECO:0007669"/>
    <property type="project" value="InterPro"/>
</dbReference>
<accession>A0A1D2MFD5</accession>
<comment type="subcellular location">
    <subcellularLocation>
        <location evidence="1">Membrane</location>
        <topology evidence="1">Multi-pass membrane protein</topology>
    </subcellularLocation>
</comment>
<dbReference type="InterPro" id="IPR006201">
    <property type="entry name" value="Neur_channel"/>
</dbReference>
<comment type="caution">
    <text evidence="6">The sequence shown here is derived from an EMBL/GenBank/DDBJ whole genome shotgun (WGS) entry which is preliminary data.</text>
</comment>
<dbReference type="PROSITE" id="PS00236">
    <property type="entry name" value="NEUROTR_ION_CHANNEL"/>
    <property type="match status" value="1"/>
</dbReference>
<evidence type="ECO:0000313" key="6">
    <source>
        <dbReference type="EMBL" id="ODM91581.1"/>
    </source>
</evidence>
<dbReference type="InterPro" id="IPR038050">
    <property type="entry name" value="Neuro_actylchol_rec"/>
</dbReference>
<sequence length="396" mass="44275">MGKFVCLVFLFGVGVEAGKVPPEVVELKLKLVEFVGLSIPKQEGEFIVEFEQKWEDESNANLDEDDDLDSFPSSSGIDRRFSLVENGTETGTWTPKGSIGLENFRSFQVQAERIKIRRKSGLTVLTQRVKASVACELHLGLFPFDSHLCSLIFSSSGGGNFSSPPQICGSFHAYQFYLKGYSFLNIPSSRHQHDKLNLFLIISRTSTMQVFGQMYSPLIMLVGLSFFTLSIGPYPFRIAASSAFFLCLLVITSLFWRDIPRMSEGSSQTAIEHYFAFAIGFSFQIVMTNILMFGYLSKKPQPSDEGEDVEANKVNGNPVAKTEAEQLPPNFAKGEEHICKMGGWHKFVYFKCLKPTKTHLPIGFLIFNIIYWPIVLFLSSGLPNGFLAPTPLDKCL</sequence>
<dbReference type="SUPFAM" id="SSF63712">
    <property type="entry name" value="Nicotinic receptor ligand binding domain-like"/>
    <property type="match status" value="1"/>
</dbReference>
<dbReference type="Gene3D" id="2.70.170.10">
    <property type="entry name" value="Neurotransmitter-gated ion-channel ligand-binding domain"/>
    <property type="match status" value="1"/>
</dbReference>
<evidence type="ECO:0000256" key="4">
    <source>
        <dbReference type="SAM" id="SignalP"/>
    </source>
</evidence>
<dbReference type="STRING" id="48709.A0A1D2MFD5"/>
<dbReference type="Pfam" id="PF02931">
    <property type="entry name" value="Neur_chan_LBD"/>
    <property type="match status" value="1"/>
</dbReference>
<name>A0A1D2MFD5_ORCCI</name>
<protein>
    <submittedName>
        <fullName evidence="6">Glutamate-gated chloride channel</fullName>
    </submittedName>
</protein>
<dbReference type="InterPro" id="IPR018000">
    <property type="entry name" value="Neurotransmitter_ion_chnl_CS"/>
</dbReference>
<feature type="domain" description="Neurotransmitter-gated ion-channel ligand-binding" evidence="5">
    <location>
        <begin position="23"/>
        <end position="155"/>
    </location>
</feature>
<dbReference type="Proteomes" id="UP000094527">
    <property type="component" value="Unassembled WGS sequence"/>
</dbReference>
<feature type="chain" id="PRO_5008903932" evidence="4">
    <location>
        <begin position="18"/>
        <end position="396"/>
    </location>
</feature>
<reference evidence="6 7" key="1">
    <citation type="journal article" date="2016" name="Genome Biol. Evol.">
        <title>Gene Family Evolution Reflects Adaptation to Soil Environmental Stressors in the Genome of the Collembolan Orchesella cincta.</title>
        <authorList>
            <person name="Faddeeva-Vakhrusheva A."/>
            <person name="Derks M.F."/>
            <person name="Anvar S.Y."/>
            <person name="Agamennone V."/>
            <person name="Suring W."/>
            <person name="Smit S."/>
            <person name="van Straalen N.M."/>
            <person name="Roelofs D."/>
        </authorList>
    </citation>
    <scope>NUCLEOTIDE SEQUENCE [LARGE SCALE GENOMIC DNA]</scope>
    <source>
        <tissue evidence="6">Mixed pool</tissue>
    </source>
</reference>
<feature type="signal peptide" evidence="4">
    <location>
        <begin position="1"/>
        <end position="17"/>
    </location>
</feature>
<dbReference type="InterPro" id="IPR006202">
    <property type="entry name" value="Neur_chan_lig-bd"/>
</dbReference>
<evidence type="ECO:0000259" key="5">
    <source>
        <dbReference type="Pfam" id="PF02931"/>
    </source>
</evidence>
<proteinExistence type="predicted"/>